<evidence type="ECO:0000259" key="6">
    <source>
        <dbReference type="Pfam" id="PF18089"/>
    </source>
</evidence>
<gene>
    <name evidence="7" type="ORF">ABZ507_08655</name>
</gene>
<dbReference type="Proteomes" id="UP001550535">
    <property type="component" value="Unassembled WGS sequence"/>
</dbReference>
<keyword evidence="4" id="KW-0862">Zinc</keyword>
<evidence type="ECO:0000256" key="5">
    <source>
        <dbReference type="ARBA" id="ARBA00023459"/>
    </source>
</evidence>
<keyword evidence="3" id="KW-0378">Hydrolase</keyword>
<comment type="similarity">
    <text evidence="5">Belongs to the DAPG/phloretin hydrolase family.</text>
</comment>
<evidence type="ECO:0000313" key="7">
    <source>
        <dbReference type="EMBL" id="MEU2121895.1"/>
    </source>
</evidence>
<organism evidence="7 8">
    <name type="scientific">Nocardia niwae</name>
    <dbReference type="NCBI Taxonomy" id="626084"/>
    <lineage>
        <taxon>Bacteria</taxon>
        <taxon>Bacillati</taxon>
        <taxon>Actinomycetota</taxon>
        <taxon>Actinomycetes</taxon>
        <taxon>Mycobacteriales</taxon>
        <taxon>Nocardiaceae</taxon>
        <taxon>Nocardia</taxon>
    </lineage>
</organism>
<protein>
    <recommendedName>
        <fullName evidence="6">DAPG hydrolase PhiG domain-containing protein</fullName>
    </recommendedName>
</protein>
<dbReference type="RefSeq" id="WP_357990596.1">
    <property type="nucleotide sequence ID" value="NZ_JBEYBR010000016.1"/>
</dbReference>
<evidence type="ECO:0000256" key="1">
    <source>
        <dbReference type="ARBA" id="ARBA00001947"/>
    </source>
</evidence>
<feature type="domain" description="DAPG hydrolase PhiG" evidence="6">
    <location>
        <begin position="82"/>
        <end position="292"/>
    </location>
</feature>
<evidence type="ECO:0000313" key="8">
    <source>
        <dbReference type="Proteomes" id="UP001550535"/>
    </source>
</evidence>
<comment type="cofactor">
    <cofactor evidence="1">
        <name>Zn(2+)</name>
        <dbReference type="ChEBI" id="CHEBI:29105"/>
    </cofactor>
</comment>
<comment type="caution">
    <text evidence="7">The sequence shown here is derived from an EMBL/GenBank/DDBJ whole genome shotgun (WGS) entry which is preliminary data.</text>
</comment>
<evidence type="ECO:0000256" key="4">
    <source>
        <dbReference type="ARBA" id="ARBA00022833"/>
    </source>
</evidence>
<dbReference type="EMBL" id="JBEYBR010000016">
    <property type="protein sequence ID" value="MEU2121895.1"/>
    <property type="molecule type" value="Genomic_DNA"/>
</dbReference>
<evidence type="ECO:0000256" key="3">
    <source>
        <dbReference type="ARBA" id="ARBA00022801"/>
    </source>
</evidence>
<keyword evidence="2" id="KW-0479">Metal-binding</keyword>
<reference evidence="7 8" key="1">
    <citation type="submission" date="2024-06" db="EMBL/GenBank/DDBJ databases">
        <title>The Natural Products Discovery Center: Release of the First 8490 Sequenced Strains for Exploring Actinobacteria Biosynthetic Diversity.</title>
        <authorList>
            <person name="Kalkreuter E."/>
            <person name="Kautsar S.A."/>
            <person name="Yang D."/>
            <person name="Bader C.D."/>
            <person name="Teijaro C.N."/>
            <person name="Fluegel L."/>
            <person name="Davis C.M."/>
            <person name="Simpson J.R."/>
            <person name="Lauterbach L."/>
            <person name="Steele A.D."/>
            <person name="Gui C."/>
            <person name="Meng S."/>
            <person name="Li G."/>
            <person name="Viehrig K."/>
            <person name="Ye F."/>
            <person name="Su P."/>
            <person name="Kiefer A.F."/>
            <person name="Nichols A."/>
            <person name="Cepeda A.J."/>
            <person name="Yan W."/>
            <person name="Fan B."/>
            <person name="Jiang Y."/>
            <person name="Adhikari A."/>
            <person name="Zheng C.-J."/>
            <person name="Schuster L."/>
            <person name="Cowan T.M."/>
            <person name="Smanski M.J."/>
            <person name="Chevrette M.G."/>
            <person name="De Carvalho L.P.S."/>
            <person name="Shen B."/>
        </authorList>
    </citation>
    <scope>NUCLEOTIDE SEQUENCE [LARGE SCALE GENOMIC DNA]</scope>
    <source>
        <strain evidence="7 8">NPDC019434</strain>
    </source>
</reference>
<proteinExistence type="inferred from homology"/>
<name>A0ABV2X7M8_9NOCA</name>
<dbReference type="InterPro" id="IPR041526">
    <property type="entry name" value="DAPG_hydrolase"/>
</dbReference>
<evidence type="ECO:0000256" key="2">
    <source>
        <dbReference type="ARBA" id="ARBA00022723"/>
    </source>
</evidence>
<accession>A0ABV2X7M8</accession>
<keyword evidence="8" id="KW-1185">Reference proteome</keyword>
<dbReference type="Pfam" id="PF18089">
    <property type="entry name" value="DAPG_hydrolase"/>
    <property type="match status" value="1"/>
</dbReference>
<sequence length="298" mass="32428">MLSMIPNVGAIVMIEESTGTGHAAPAGQTRYRGYSSEDRLLPYARFFADRTLPVPAEVAVAYAGPATDPRLIPEFDGLPGDLSPSGYSAVETGYGYTRAGAMWVAVRTVMPGVTAAMWDWWFGWHIAESARYKLWHPDAHLHVEAAQIRTTAGLGDRDRYIGNTAYVDEYIGAKLQQLAISFHAPALLGLEVPDDHTIILGRVGSSVAPLDVGWLAHQVRPTPGGCEMRSRFYLNLYGPRVPDAGQAARAVARGAALDPADLALGLDWARELLLHCGQEMNHLAAFLPELYREFASQV</sequence>